<evidence type="ECO:0000256" key="1">
    <source>
        <dbReference type="ARBA" id="ARBA00002550"/>
    </source>
</evidence>
<evidence type="ECO:0000256" key="3">
    <source>
        <dbReference type="SAM" id="MobiDB-lite"/>
    </source>
</evidence>
<evidence type="ECO:0000313" key="5">
    <source>
        <dbReference type="Proteomes" id="UP000274922"/>
    </source>
</evidence>
<feature type="region of interest" description="Disordered" evidence="3">
    <location>
        <begin position="1310"/>
        <end position="1391"/>
    </location>
</feature>
<feature type="compositionally biased region" description="Pro residues" evidence="3">
    <location>
        <begin position="1361"/>
        <end position="1372"/>
    </location>
</feature>
<dbReference type="InterPro" id="IPR051722">
    <property type="entry name" value="Endocytosis_PI4K-reg_protein"/>
</dbReference>
<dbReference type="STRING" id="1555241.A0A4P9XCE5"/>
<protein>
    <submittedName>
        <fullName evidence="4">Uncharacterized protein</fullName>
    </submittedName>
</protein>
<organism evidence="4 5">
    <name type="scientific">Caulochytrium protostelioides</name>
    <dbReference type="NCBI Taxonomy" id="1555241"/>
    <lineage>
        <taxon>Eukaryota</taxon>
        <taxon>Fungi</taxon>
        <taxon>Fungi incertae sedis</taxon>
        <taxon>Chytridiomycota</taxon>
        <taxon>Chytridiomycota incertae sedis</taxon>
        <taxon>Chytridiomycetes</taxon>
        <taxon>Caulochytriales</taxon>
        <taxon>Caulochytriaceae</taxon>
        <taxon>Caulochytrium</taxon>
    </lineage>
</organism>
<feature type="compositionally biased region" description="Basic and acidic residues" evidence="3">
    <location>
        <begin position="685"/>
        <end position="694"/>
    </location>
</feature>
<keyword evidence="5" id="KW-1185">Reference proteome</keyword>
<feature type="region of interest" description="Disordered" evidence="3">
    <location>
        <begin position="1435"/>
        <end position="1457"/>
    </location>
</feature>
<feature type="compositionally biased region" description="Low complexity" evidence="3">
    <location>
        <begin position="796"/>
        <end position="808"/>
    </location>
</feature>
<accession>A0A4P9XCE5</accession>
<dbReference type="OrthoDB" id="29013at2759"/>
<feature type="region of interest" description="Disordered" evidence="3">
    <location>
        <begin position="84"/>
        <end position="110"/>
    </location>
</feature>
<dbReference type="Proteomes" id="UP000274922">
    <property type="component" value="Unassembled WGS sequence"/>
</dbReference>
<dbReference type="EMBL" id="ML014128">
    <property type="protein sequence ID" value="RKP03124.1"/>
    <property type="molecule type" value="Genomic_DNA"/>
</dbReference>
<comment type="similarity">
    <text evidence="2">Belongs to the YPP1 family.</text>
</comment>
<gene>
    <name evidence="4" type="ORF">CXG81DRAFT_17288</name>
</gene>
<proteinExistence type="inferred from homology"/>
<feature type="compositionally biased region" description="Gly residues" evidence="3">
    <location>
        <begin position="1310"/>
        <end position="1328"/>
    </location>
</feature>
<comment type="function">
    <text evidence="1">Involved in endocytosis.</text>
</comment>
<evidence type="ECO:0000256" key="2">
    <source>
        <dbReference type="ARBA" id="ARBA00038251"/>
    </source>
</evidence>
<evidence type="ECO:0000313" key="4">
    <source>
        <dbReference type="EMBL" id="RKP03124.1"/>
    </source>
</evidence>
<name>A0A4P9XCE5_9FUNG</name>
<dbReference type="PANTHER" id="PTHR23083">
    <property type="entry name" value="TETRATRICOPEPTIDE REPEAT PROTEIN, TPR"/>
    <property type="match status" value="1"/>
</dbReference>
<dbReference type="InterPro" id="IPR011990">
    <property type="entry name" value="TPR-like_helical_dom_sf"/>
</dbReference>
<feature type="compositionally biased region" description="Gly residues" evidence="3">
    <location>
        <begin position="1374"/>
        <end position="1391"/>
    </location>
</feature>
<dbReference type="SUPFAM" id="SSF48452">
    <property type="entry name" value="TPR-like"/>
    <property type="match status" value="1"/>
</dbReference>
<sequence>MAAAAAAAPLSKQQILQNHINAARSAGKWQDLAYYADKFARKYGGGASLTSLVAPSTAPTTADHPPTTAAAAAVNAVVGPTPTVPTASRLAPPAAAGTATPSRSGSVTPRRLAATNPQQLPALLFSLALDLERALYPALAAEAMPWDSHRIAVTSDVLFVLKPTSRRIEIHHPRLVFNLGGQPHPAVVALRHIMMAQAAEAAAQSAAPPITPQHFHAWVLIGLYELAVNGDPHGAITAVQPVVATIPPTPPSASLDAAPTAFDEFLASELGPYAPTVKILAYTVLGLAQYQLDHCEQAQATLGKAYNVACERIVQASDEWPVSVSLGGNGSVLGVGATTGNGGHASRMPSPSALVAVCGAEFMQWTEIALYHYSLLCLRLGSVARAQIAFDDYLAWTRTASDDSHDGMRHGAPDPVSTAGRSGLVPGSDTRRIVILRHAIQICIRQLPGQAQGPLDGLVGFDNLPVPLLSRERPSVSGRTDPVPLHGPYVASHVAHAAIPLMTPARAELLQTLRARLVEYDARVIRLYPYPKAAEDMSILEKERYRRVLEVYDFWVTLEGCVPCSAVTTTTTTTAAATDATPAPAPAPSMSTSTSAMNTTATLVPHESLSSTIRRLYRLIEITYRGTSHSFQSLKMLRYIAHTFRALMDLNADGVDPHERTEALLAVRTYSFFFQKHLKIQVEQEAKRLRDRTPSVRPSQRHAGAAAAAAAARDGQHRTGAGGSSDSDEREDNPRSSSLPADPIPRTLTSALQGPGGPLSAGLVSEMQEPKSHRVMAPRDEAAPHGNGLGSGNGSGRPASADSDSSSPVLPTPHRTALYDTAGLVRTEMASSSAPLDESEGAAMVRLVEVESERMLDAVGVFLTGVRLSLQLAATDVRIIQEAINYAEWSVFLAKRHIIPRDARPRALAAGYFHLALSLAEMANEVRDSEARQDLRVQAYKCFLLAEEHSTTLRTEAAQLASGDRPGPEPRRVPTSIDPMLVDPMLAYTVALHLAEMGRVAEAVIKINTCLHVDATCMPAWNLLALLLSSRKDYEWALSICQVARSEFAKTTARLEPPSLSLTMRLHYFDLLLTQLAVEAACRPPRKVMQTCLSLFREYRELFGSYDAGGTPGVVPDTSSRSVVGLASAAAAPTAHGGAAHHTTPPSGAGAPYAASVGASFNTKQSRGSALGRLASRIMPATTPRRTNALSGFPAGSASTPTPSGVHPTGAAPSPPLAGVVGGVGGVTPAQATPSSPFEAIDLRPLVALLRLWLASAGIYRHFDPPKAQLAIREAEAVMERIAAADLRVATRAAGGIGQARLASMAGVTGGSGSGGGGHGPLGFGGRFGPSAPDSHGSTHNGSPHNGSAVGRSFDIGSHGGPPPPSTPPPPTAAGGGSAGAGTPGAGTGGGASSEPLCIWDGASHYVRSLLADVMFETCLVDQVCAGIADSMLSDPEENATKRPGGPPATTGPDVSPTAMKEITDRLFQVTLVDDDHLASRVHLGISWYKAGDNALAEYWLERACKHSKARGSSAGAPDRATAYGGGSSAFGWLRWFYLGRVMRQSGRLKRAQEHLLWAMQIEKVTPVRGYEFLPRWLA</sequence>
<feature type="compositionally biased region" description="Low complexity" evidence="3">
    <location>
        <begin position="84"/>
        <end position="106"/>
    </location>
</feature>
<reference evidence="5" key="1">
    <citation type="journal article" date="2018" name="Nat. Microbiol.">
        <title>Leveraging single-cell genomics to expand the fungal tree of life.</title>
        <authorList>
            <person name="Ahrendt S.R."/>
            <person name="Quandt C.A."/>
            <person name="Ciobanu D."/>
            <person name="Clum A."/>
            <person name="Salamov A."/>
            <person name="Andreopoulos B."/>
            <person name="Cheng J.F."/>
            <person name="Woyke T."/>
            <person name="Pelin A."/>
            <person name="Henrissat B."/>
            <person name="Reynolds N.K."/>
            <person name="Benny G.L."/>
            <person name="Smith M.E."/>
            <person name="James T.Y."/>
            <person name="Grigoriev I.V."/>
        </authorList>
    </citation>
    <scope>NUCLEOTIDE SEQUENCE [LARGE SCALE GENOMIC DNA]</scope>
    <source>
        <strain evidence="5">ATCC 52028</strain>
    </source>
</reference>
<feature type="region of interest" description="Disordered" evidence="3">
    <location>
        <begin position="685"/>
        <end position="814"/>
    </location>
</feature>
<feature type="compositionally biased region" description="Basic and acidic residues" evidence="3">
    <location>
        <begin position="768"/>
        <end position="783"/>
    </location>
</feature>
<feature type="region of interest" description="Disordered" evidence="3">
    <location>
        <begin position="1182"/>
        <end position="1211"/>
    </location>
</feature>
<feature type="region of interest" description="Disordered" evidence="3">
    <location>
        <begin position="402"/>
        <end position="423"/>
    </location>
</feature>
<feature type="compositionally biased region" description="Basic and acidic residues" evidence="3">
    <location>
        <begin position="402"/>
        <end position="412"/>
    </location>
</feature>
<dbReference type="PANTHER" id="PTHR23083:SF464">
    <property type="entry name" value="TETRATRICOPEPTIDE REPEAT DOMAIN 7, ISOFORM A"/>
    <property type="match status" value="1"/>
</dbReference>
<feature type="compositionally biased region" description="Low complexity" evidence="3">
    <location>
        <begin position="703"/>
        <end position="712"/>
    </location>
</feature>
<feature type="compositionally biased region" description="Polar residues" evidence="3">
    <location>
        <begin position="1336"/>
        <end position="1346"/>
    </location>
</feature>